<dbReference type="PANTHER" id="PTHR21472">
    <property type="entry name" value="ENDONUCLEASE DOMAIN-CONTAINING 1 PROTEIN ENDOD1"/>
    <property type="match status" value="1"/>
</dbReference>
<accession>A0A8C4RMU8</accession>
<dbReference type="GO" id="GO:0016787">
    <property type="term" value="F:hydrolase activity"/>
    <property type="evidence" value="ECO:0007669"/>
    <property type="project" value="InterPro"/>
</dbReference>
<evidence type="ECO:0000256" key="1">
    <source>
        <dbReference type="SAM" id="SignalP"/>
    </source>
</evidence>
<dbReference type="InterPro" id="IPR020821">
    <property type="entry name" value="ENPP1-3/EXOG-like_nuc-like"/>
</dbReference>
<dbReference type="Proteomes" id="UP000694620">
    <property type="component" value="Chromosome 1"/>
</dbReference>
<keyword evidence="5" id="KW-1185">Reference proteome</keyword>
<evidence type="ECO:0000313" key="4">
    <source>
        <dbReference type="Ensembl" id="ENSECRP00000002817.1"/>
    </source>
</evidence>
<dbReference type="AlphaFoldDB" id="A0A8C4RMU8"/>
<dbReference type="PANTHER" id="PTHR21472:SF26">
    <property type="entry name" value="ENDONUCLEASE DOMAIN CONTAINING 1"/>
    <property type="match status" value="1"/>
</dbReference>
<reference evidence="4" key="2">
    <citation type="submission" date="2025-08" db="UniProtKB">
        <authorList>
            <consortium name="Ensembl"/>
        </authorList>
    </citation>
    <scope>IDENTIFICATION</scope>
</reference>
<dbReference type="SMART" id="SM00892">
    <property type="entry name" value="Endonuclease_NS"/>
    <property type="match status" value="1"/>
</dbReference>
<feature type="domain" description="DNA/RNA non-specific endonuclease/pyrophosphatase/phosphodiesterase" evidence="3">
    <location>
        <begin position="59"/>
        <end position="266"/>
    </location>
</feature>
<dbReference type="InterPro" id="IPR044925">
    <property type="entry name" value="His-Me_finger_sf"/>
</dbReference>
<protein>
    <recommendedName>
        <fullName evidence="6">Endonuclease domain-containing 1 protein</fullName>
    </recommendedName>
</protein>
<evidence type="ECO:0000259" key="2">
    <source>
        <dbReference type="SMART" id="SM00477"/>
    </source>
</evidence>
<reference evidence="4" key="1">
    <citation type="submission" date="2021-06" db="EMBL/GenBank/DDBJ databases">
        <authorList>
            <consortium name="Wellcome Sanger Institute Data Sharing"/>
        </authorList>
    </citation>
    <scope>NUCLEOTIDE SEQUENCE [LARGE SCALE GENOMIC DNA]</scope>
</reference>
<dbReference type="InterPro" id="IPR039015">
    <property type="entry name" value="ENDOD1"/>
</dbReference>
<dbReference type="Pfam" id="PF01223">
    <property type="entry name" value="Endonuclease_NS"/>
    <property type="match status" value="1"/>
</dbReference>
<dbReference type="SUPFAM" id="SSF54060">
    <property type="entry name" value="His-Me finger endonucleases"/>
    <property type="match status" value="1"/>
</dbReference>
<dbReference type="GeneTree" id="ENSGT01030000234592"/>
<keyword evidence="1" id="KW-0732">Signal</keyword>
<dbReference type="GO" id="GO:0003676">
    <property type="term" value="F:nucleic acid binding"/>
    <property type="evidence" value="ECO:0007669"/>
    <property type="project" value="InterPro"/>
</dbReference>
<reference evidence="4" key="3">
    <citation type="submission" date="2025-09" db="UniProtKB">
        <authorList>
            <consortium name="Ensembl"/>
        </authorList>
    </citation>
    <scope>IDENTIFICATION</scope>
</reference>
<proteinExistence type="predicted"/>
<dbReference type="Ensembl" id="ENSECRT00000002859.1">
    <property type="protein sequence ID" value="ENSECRP00000002817.1"/>
    <property type="gene ID" value="ENSECRG00000001923.1"/>
</dbReference>
<evidence type="ECO:0000259" key="3">
    <source>
        <dbReference type="SMART" id="SM00892"/>
    </source>
</evidence>
<dbReference type="Gene3D" id="3.40.570.10">
    <property type="entry name" value="Extracellular Endonuclease, subunit A"/>
    <property type="match status" value="1"/>
</dbReference>
<feature type="chain" id="PRO_5034598243" description="Endonuclease domain-containing 1 protein" evidence="1">
    <location>
        <begin position="24"/>
        <end position="270"/>
    </location>
</feature>
<dbReference type="GO" id="GO:0046872">
    <property type="term" value="F:metal ion binding"/>
    <property type="evidence" value="ECO:0007669"/>
    <property type="project" value="InterPro"/>
</dbReference>
<feature type="domain" description="ENPP1-3/EXOG-like endonuclease/phosphodiesterase" evidence="2">
    <location>
        <begin position="60"/>
        <end position="266"/>
    </location>
</feature>
<dbReference type="InterPro" id="IPR044929">
    <property type="entry name" value="DNA/RNA_non-sp_Endonuclease_sf"/>
</dbReference>
<dbReference type="SMART" id="SM00477">
    <property type="entry name" value="NUC"/>
    <property type="match status" value="1"/>
</dbReference>
<evidence type="ECO:0008006" key="6">
    <source>
        <dbReference type="Google" id="ProtNLM"/>
    </source>
</evidence>
<feature type="signal peptide" evidence="1">
    <location>
        <begin position="1"/>
        <end position="23"/>
    </location>
</feature>
<evidence type="ECO:0000313" key="5">
    <source>
        <dbReference type="Proteomes" id="UP000694620"/>
    </source>
</evidence>
<dbReference type="InterPro" id="IPR001604">
    <property type="entry name" value="Endo_G_ENPP1-like_dom"/>
</dbReference>
<sequence length="270" mass="31115">MICTYFHLLTLEILMCLTTWGSSEVMKDQFTCKQFFHKGNEPSGLIPHNAARICQTYMNKVHFATMYDKKNRIPIFSSYKYNRGNTDVQRLDYYEPQNMDYMPKNISEKLKESQAVTEDYKEENMKISSKQYNRGHLSPIMHHNDIHSKEATCTLTNIVPQFKDLNKGQWNEYETQRMEQFTQGCKTTYVIVGVIPGKSYTYTHQKKRVNVPSHIWAAACCVDGRGTPVKFLGYIAENNKNEIKAINLDDLQKTLGKASGRGVTLFNSGC</sequence>
<organism evidence="4 5">
    <name type="scientific">Erpetoichthys calabaricus</name>
    <name type="common">Rope fish</name>
    <name type="synonym">Calamoichthys calabaricus</name>
    <dbReference type="NCBI Taxonomy" id="27687"/>
    <lineage>
        <taxon>Eukaryota</taxon>
        <taxon>Metazoa</taxon>
        <taxon>Chordata</taxon>
        <taxon>Craniata</taxon>
        <taxon>Vertebrata</taxon>
        <taxon>Euteleostomi</taxon>
        <taxon>Actinopterygii</taxon>
        <taxon>Polypteriformes</taxon>
        <taxon>Polypteridae</taxon>
        <taxon>Erpetoichthys</taxon>
    </lineage>
</organism>
<name>A0A8C4RMU8_ERPCA</name>